<evidence type="ECO:0000313" key="1">
    <source>
        <dbReference type="EMBL" id="KAA8574853.1"/>
    </source>
</evidence>
<dbReference type="Proteomes" id="UP000322873">
    <property type="component" value="Unassembled WGS sequence"/>
</dbReference>
<sequence length="114" mass="13007">MIKCASASPTRVHFKKGTPWLSRLKMPCSNVTVDKTVFGARGARAQKCIWYMGRFLPKPDRSPKISEKYDTVSKAFLFSMAADDYAIGVFVAYATKVFLRYWKIPPSVWLMMKS</sequence>
<reference evidence="1 2" key="1">
    <citation type="submission" date="2019-06" db="EMBL/GenBank/DDBJ databases">
        <title>Genome Sequence of the Brown Rot Fungal Pathogen Monilinia fructicola.</title>
        <authorList>
            <person name="De Miccolis Angelini R.M."/>
            <person name="Landi L."/>
            <person name="Abate D."/>
            <person name="Pollastro S."/>
            <person name="Romanazzi G."/>
            <person name="Faretra F."/>
        </authorList>
    </citation>
    <scope>NUCLEOTIDE SEQUENCE [LARGE SCALE GENOMIC DNA]</scope>
    <source>
        <strain evidence="1 2">Mfrc123</strain>
    </source>
</reference>
<organism evidence="1 2">
    <name type="scientific">Monilinia fructicola</name>
    <name type="common">Brown rot fungus</name>
    <name type="synonym">Ciboria fructicola</name>
    <dbReference type="NCBI Taxonomy" id="38448"/>
    <lineage>
        <taxon>Eukaryota</taxon>
        <taxon>Fungi</taxon>
        <taxon>Dikarya</taxon>
        <taxon>Ascomycota</taxon>
        <taxon>Pezizomycotina</taxon>
        <taxon>Leotiomycetes</taxon>
        <taxon>Helotiales</taxon>
        <taxon>Sclerotiniaceae</taxon>
        <taxon>Monilinia</taxon>
    </lineage>
</organism>
<comment type="caution">
    <text evidence="1">The sequence shown here is derived from an EMBL/GenBank/DDBJ whole genome shotgun (WGS) entry which is preliminary data.</text>
</comment>
<name>A0A5M9K246_MONFR</name>
<dbReference type="AlphaFoldDB" id="A0A5M9K246"/>
<protein>
    <submittedName>
        <fullName evidence="1">Uncharacterized protein</fullName>
    </submittedName>
</protein>
<evidence type="ECO:0000313" key="2">
    <source>
        <dbReference type="Proteomes" id="UP000322873"/>
    </source>
</evidence>
<accession>A0A5M9K246</accession>
<proteinExistence type="predicted"/>
<dbReference type="EMBL" id="VICG01000002">
    <property type="protein sequence ID" value="KAA8574853.1"/>
    <property type="molecule type" value="Genomic_DNA"/>
</dbReference>
<gene>
    <name evidence="1" type="ORF">EYC84_004097</name>
</gene>
<keyword evidence="2" id="KW-1185">Reference proteome</keyword>